<gene>
    <name evidence="1" type="ORF">BSZ37_11055</name>
</gene>
<accession>A0A271J0P0</accession>
<protein>
    <submittedName>
        <fullName evidence="1">Uncharacterized protein</fullName>
    </submittedName>
</protein>
<keyword evidence="2" id="KW-1185">Reference proteome</keyword>
<dbReference type="AlphaFoldDB" id="A0A271J0P0"/>
<name>A0A271J0P0_9BACT</name>
<reference evidence="1 2" key="1">
    <citation type="submission" date="2016-11" db="EMBL/GenBank/DDBJ databases">
        <title>Study of marine rhodopsin-containing bacteria.</title>
        <authorList>
            <person name="Yoshizawa S."/>
            <person name="Kumagai Y."/>
            <person name="Kogure K."/>
        </authorList>
    </citation>
    <scope>NUCLEOTIDE SEQUENCE [LARGE SCALE GENOMIC DNA]</scope>
    <source>
        <strain evidence="1 2">SAORIC-28</strain>
    </source>
</reference>
<dbReference type="EMBL" id="MQWD01000001">
    <property type="protein sequence ID" value="PAP76930.1"/>
    <property type="molecule type" value="Genomic_DNA"/>
</dbReference>
<proteinExistence type="predicted"/>
<comment type="caution">
    <text evidence="1">The sequence shown here is derived from an EMBL/GenBank/DDBJ whole genome shotgun (WGS) entry which is preliminary data.</text>
</comment>
<evidence type="ECO:0000313" key="1">
    <source>
        <dbReference type="EMBL" id="PAP76930.1"/>
    </source>
</evidence>
<sequence>MSESWPDRFEKAGLLERAGLLGGGAVRLLANAIDKGLDRAAAIAVDAKQAFDRELDPNMTDARVLEEWDDRADNPADDA</sequence>
<organism evidence="1 2">
    <name type="scientific">Rubrivirga marina</name>
    <dbReference type="NCBI Taxonomy" id="1196024"/>
    <lineage>
        <taxon>Bacteria</taxon>
        <taxon>Pseudomonadati</taxon>
        <taxon>Rhodothermota</taxon>
        <taxon>Rhodothermia</taxon>
        <taxon>Rhodothermales</taxon>
        <taxon>Rubricoccaceae</taxon>
        <taxon>Rubrivirga</taxon>
    </lineage>
</organism>
<dbReference type="OrthoDB" id="1495791at2"/>
<dbReference type="Proteomes" id="UP000216339">
    <property type="component" value="Unassembled WGS sequence"/>
</dbReference>
<evidence type="ECO:0000313" key="2">
    <source>
        <dbReference type="Proteomes" id="UP000216339"/>
    </source>
</evidence>
<dbReference type="RefSeq" id="WP_095510602.1">
    <property type="nucleotide sequence ID" value="NZ_MQWD01000001.1"/>
</dbReference>